<comment type="similarity">
    <text evidence="2">Belongs to the RRP17 family.</text>
</comment>
<dbReference type="Pfam" id="PF09805">
    <property type="entry name" value="Nop25"/>
    <property type="match status" value="1"/>
</dbReference>
<comment type="subcellular location">
    <subcellularLocation>
        <location evidence="1">Nucleus</location>
        <location evidence="1">Nucleolus</location>
    </subcellularLocation>
</comment>
<accession>A0A1Q3ATG0</accession>
<evidence type="ECO:0000256" key="6">
    <source>
        <dbReference type="SAM" id="MobiDB-lite"/>
    </source>
</evidence>
<sequence length="200" mass="22736">MIGDVEEEVAQQHPSTRVRHINKRALKNKALSVSFNEKDLKDYVGGFHKRKKKRRKEAEKKQEEALRRKRIELRKKRKLEKELALCGGVPPAADTAPDEATDCEDDEKGEPTASVAGTTMYENGNLQVTVTTSEISREEDTLPCEKIHAPVPRSIGADKSHNVPVSKTKLLKKIVKHKSLPKPLSKRDKRKMKNKNKTRR</sequence>
<dbReference type="InterPro" id="IPR019186">
    <property type="entry name" value="Nucleolar_protein_12"/>
</dbReference>
<evidence type="ECO:0000256" key="2">
    <source>
        <dbReference type="ARBA" id="ARBA00007175"/>
    </source>
</evidence>
<dbReference type="InParanoid" id="A0A1Q3ATG0"/>
<comment type="caution">
    <text evidence="7">The sequence shown here is derived from an EMBL/GenBank/DDBJ whole genome shotgun (WGS) entry which is preliminary data.</text>
</comment>
<feature type="region of interest" description="Disordered" evidence="6">
    <location>
        <begin position="88"/>
        <end position="125"/>
    </location>
</feature>
<dbReference type="EMBL" id="BDDD01000085">
    <property type="protein sequence ID" value="GAV58853.1"/>
    <property type="molecule type" value="Genomic_DNA"/>
</dbReference>
<evidence type="ECO:0000256" key="1">
    <source>
        <dbReference type="ARBA" id="ARBA00004604"/>
    </source>
</evidence>
<evidence type="ECO:0000313" key="8">
    <source>
        <dbReference type="Proteomes" id="UP000187406"/>
    </source>
</evidence>
<feature type="region of interest" description="Disordered" evidence="6">
    <location>
        <begin position="1"/>
        <end position="20"/>
    </location>
</feature>
<evidence type="ECO:0000313" key="7">
    <source>
        <dbReference type="EMBL" id="GAV58853.1"/>
    </source>
</evidence>
<dbReference type="OrthoDB" id="551633at2759"/>
<dbReference type="PANTHER" id="PTHR14577">
    <property type="entry name" value="NUCLEOLAR PROTEIN 12"/>
    <property type="match status" value="1"/>
</dbReference>
<keyword evidence="4" id="KW-0539">Nucleus</keyword>
<dbReference type="PANTHER" id="PTHR14577:SF0">
    <property type="entry name" value="NUCLEOLAR PROTEIN 12"/>
    <property type="match status" value="1"/>
</dbReference>
<dbReference type="GO" id="GO:0019843">
    <property type="term" value="F:rRNA binding"/>
    <property type="evidence" value="ECO:0007669"/>
    <property type="project" value="TreeGrafter"/>
</dbReference>
<dbReference type="FunCoup" id="A0A1Q3ATG0">
    <property type="interactions" value="1398"/>
</dbReference>
<protein>
    <submittedName>
        <fullName evidence="7">Nop25 domain-containing protein</fullName>
    </submittedName>
</protein>
<dbReference type="STRING" id="3775.A0A1Q3ATG0"/>
<dbReference type="GO" id="GO:0005730">
    <property type="term" value="C:nucleolus"/>
    <property type="evidence" value="ECO:0007669"/>
    <property type="project" value="UniProtKB-SubCell"/>
</dbReference>
<evidence type="ECO:0000256" key="5">
    <source>
        <dbReference type="SAM" id="Coils"/>
    </source>
</evidence>
<proteinExistence type="inferred from homology"/>
<feature type="compositionally biased region" description="Acidic residues" evidence="6">
    <location>
        <begin position="96"/>
        <end position="108"/>
    </location>
</feature>
<feature type="region of interest" description="Disordered" evidence="6">
    <location>
        <begin position="174"/>
        <end position="200"/>
    </location>
</feature>
<evidence type="ECO:0000256" key="3">
    <source>
        <dbReference type="ARBA" id="ARBA00023054"/>
    </source>
</evidence>
<keyword evidence="3 5" id="KW-0175">Coiled coil</keyword>
<feature type="compositionally biased region" description="Polar residues" evidence="6">
    <location>
        <begin position="115"/>
        <end position="125"/>
    </location>
</feature>
<gene>
    <name evidence="7" type="ORF">CFOL_v3_02386</name>
</gene>
<dbReference type="Proteomes" id="UP000187406">
    <property type="component" value="Unassembled WGS sequence"/>
</dbReference>
<feature type="coiled-coil region" evidence="5">
    <location>
        <begin position="48"/>
        <end position="82"/>
    </location>
</feature>
<organism evidence="7 8">
    <name type="scientific">Cephalotus follicularis</name>
    <name type="common">Albany pitcher plant</name>
    <dbReference type="NCBI Taxonomy" id="3775"/>
    <lineage>
        <taxon>Eukaryota</taxon>
        <taxon>Viridiplantae</taxon>
        <taxon>Streptophyta</taxon>
        <taxon>Embryophyta</taxon>
        <taxon>Tracheophyta</taxon>
        <taxon>Spermatophyta</taxon>
        <taxon>Magnoliopsida</taxon>
        <taxon>eudicotyledons</taxon>
        <taxon>Gunneridae</taxon>
        <taxon>Pentapetalae</taxon>
        <taxon>rosids</taxon>
        <taxon>fabids</taxon>
        <taxon>Oxalidales</taxon>
        <taxon>Cephalotaceae</taxon>
        <taxon>Cephalotus</taxon>
    </lineage>
</organism>
<dbReference type="AlphaFoldDB" id="A0A1Q3ATG0"/>
<name>A0A1Q3ATG0_CEPFO</name>
<evidence type="ECO:0000256" key="4">
    <source>
        <dbReference type="ARBA" id="ARBA00023242"/>
    </source>
</evidence>
<reference evidence="8" key="1">
    <citation type="submission" date="2016-04" db="EMBL/GenBank/DDBJ databases">
        <title>Cephalotus genome sequencing.</title>
        <authorList>
            <person name="Fukushima K."/>
            <person name="Hasebe M."/>
            <person name="Fang X."/>
        </authorList>
    </citation>
    <scope>NUCLEOTIDE SEQUENCE [LARGE SCALE GENOMIC DNA]</scope>
    <source>
        <strain evidence="8">cv. St1</strain>
    </source>
</reference>
<keyword evidence="8" id="KW-1185">Reference proteome</keyword>
<feature type="compositionally biased region" description="Basic residues" evidence="6">
    <location>
        <begin position="187"/>
        <end position="200"/>
    </location>
</feature>